<comment type="similarity">
    <text evidence="2">Belongs to the ODC antizyme family.</text>
</comment>
<proteinExistence type="inferred from homology"/>
<comment type="function">
    <text evidence="1">Ornithine decarboxylase (ODC) antizyme protein that negatively regulates ODC activity and intracellular polyamine biosynthesis in response to increased intracellular polyamine levels. Binds to ODC monomers, inhibiting the assembly of the functional ODC homodimer, and targets the monomers for ubiquitin-independent proteolytic destruction by the 26S proteasome.</text>
</comment>
<evidence type="ECO:0000256" key="4">
    <source>
        <dbReference type="ARBA" id="ARBA00017712"/>
    </source>
</evidence>
<feature type="region of interest" description="Disordered" evidence="6">
    <location>
        <begin position="1"/>
        <end position="21"/>
    </location>
</feature>
<comment type="caution">
    <text evidence="7">The sequence shown here is derived from an EMBL/GenBank/DDBJ whole genome shotgun (WGS) entry which is preliminary data.</text>
</comment>
<reference evidence="7 8" key="1">
    <citation type="submission" date="2016-12" db="EMBL/GenBank/DDBJ databases">
        <title>The genomes of Aspergillus section Nigri reveals drivers in fungal speciation.</title>
        <authorList>
            <consortium name="DOE Joint Genome Institute"/>
            <person name="Vesth T.C."/>
            <person name="Nybo J."/>
            <person name="Theobald S."/>
            <person name="Brandl J."/>
            <person name="Frisvad J.C."/>
            <person name="Nielsen K.F."/>
            <person name="Lyhne E.K."/>
            <person name="Kogle M.E."/>
            <person name="Kuo A."/>
            <person name="Riley R."/>
            <person name="Clum A."/>
            <person name="Nolan M."/>
            <person name="Lipzen A."/>
            <person name="Salamov A."/>
            <person name="Henrissat B."/>
            <person name="Wiebenga A."/>
            <person name="De Vries R.P."/>
            <person name="Grigoriev I.V."/>
            <person name="Mortensen U.H."/>
            <person name="Andersen M.R."/>
            <person name="Baker S.E."/>
        </authorList>
    </citation>
    <scope>NUCLEOTIDE SEQUENCE [LARGE SCALE GENOMIC DNA]</scope>
    <source>
        <strain evidence="7 8">CBS 117.55</strain>
    </source>
</reference>
<dbReference type="GO" id="GO:0045732">
    <property type="term" value="P:positive regulation of protein catabolic process"/>
    <property type="evidence" value="ECO:0007669"/>
    <property type="project" value="TreeGrafter"/>
</dbReference>
<evidence type="ECO:0000256" key="2">
    <source>
        <dbReference type="ARBA" id="ARBA00008796"/>
    </source>
</evidence>
<dbReference type="Pfam" id="PF02100">
    <property type="entry name" value="ODC_AZ"/>
    <property type="match status" value="1"/>
</dbReference>
<dbReference type="InterPro" id="IPR002993">
    <property type="entry name" value="ODC_AZ"/>
</dbReference>
<evidence type="ECO:0000256" key="5">
    <source>
        <dbReference type="ARBA" id="ARBA00022758"/>
    </source>
</evidence>
<dbReference type="GO" id="GO:0075523">
    <property type="term" value="P:viral translational frameshifting"/>
    <property type="evidence" value="ECO:0007669"/>
    <property type="project" value="UniProtKB-KW"/>
</dbReference>
<dbReference type="Proteomes" id="UP000247233">
    <property type="component" value="Unassembled WGS sequence"/>
</dbReference>
<comment type="subunit">
    <text evidence="3">Interacts with ODC and thereby sterically blocks ODC homodimerization.</text>
</comment>
<dbReference type="GO" id="GO:0008073">
    <property type="term" value="F:ornithine decarboxylase inhibitor activity"/>
    <property type="evidence" value="ECO:0007669"/>
    <property type="project" value="InterPro"/>
</dbReference>
<dbReference type="GO" id="GO:0005634">
    <property type="term" value="C:nucleus"/>
    <property type="evidence" value="ECO:0007669"/>
    <property type="project" value="TreeGrafter"/>
</dbReference>
<name>A0A317UR84_9EURO</name>
<sequence>MAKSLNHNSSTRNQLQRTLDRTSHSQTNVLASCYSVNALTSMIDGFHYCATTGAGEILLHSGIPEVPLGPKSSSSPPFDLSIALGVETSRPGNFLPEHKEEAVHAIPGECERLFCDNLSSIFLGERRSSRQELLGVGVSQSRPDNAMTNNVTIEKWFELLNYTNDTIHRGFVTNLSGEQTLFVFFAENTLGHSLKTGLIALFELAHISAFGCSQIVACVPRSHDAVDLEAIRNLGWCGFNLTTLQRWIVRGGLDCCLSAKWLFLDADV</sequence>
<dbReference type="InterPro" id="IPR016181">
    <property type="entry name" value="Acyl_CoA_acyltransferase"/>
</dbReference>
<keyword evidence="5" id="KW-0688">Ribosomal frameshifting</keyword>
<keyword evidence="8" id="KW-1185">Reference proteome</keyword>
<evidence type="ECO:0000313" key="8">
    <source>
        <dbReference type="Proteomes" id="UP000247233"/>
    </source>
</evidence>
<dbReference type="PANTHER" id="PTHR10279">
    <property type="entry name" value="ORNITHINE DECARBOXYLASE ANTIZYME"/>
    <property type="match status" value="1"/>
</dbReference>
<evidence type="ECO:0000256" key="1">
    <source>
        <dbReference type="ARBA" id="ARBA00002307"/>
    </source>
</evidence>
<dbReference type="InterPro" id="IPR038581">
    <property type="entry name" value="ODC_AZ_sf"/>
</dbReference>
<dbReference type="EMBL" id="MSFL01000060">
    <property type="protein sequence ID" value="PWY64533.1"/>
    <property type="molecule type" value="Genomic_DNA"/>
</dbReference>
<dbReference type="PANTHER" id="PTHR10279:SF10">
    <property type="entry name" value="ORNITHINE DECARBOXYLASE ANTIZYME"/>
    <property type="match status" value="1"/>
</dbReference>
<dbReference type="VEuPathDB" id="FungiDB:BO70DRAFT_302853"/>
<dbReference type="GO" id="GO:0005737">
    <property type="term" value="C:cytoplasm"/>
    <property type="evidence" value="ECO:0007669"/>
    <property type="project" value="TreeGrafter"/>
</dbReference>
<dbReference type="AlphaFoldDB" id="A0A317UR84"/>
<protein>
    <recommendedName>
        <fullName evidence="4">Ornithine decarboxylase antizyme</fullName>
    </recommendedName>
</protein>
<dbReference type="PROSITE" id="PS51257">
    <property type="entry name" value="PROKAR_LIPOPROTEIN"/>
    <property type="match status" value="1"/>
</dbReference>
<dbReference type="Gene3D" id="3.40.630.60">
    <property type="match status" value="1"/>
</dbReference>
<dbReference type="STRING" id="1448321.A0A317UR84"/>
<evidence type="ECO:0000256" key="6">
    <source>
        <dbReference type="SAM" id="MobiDB-lite"/>
    </source>
</evidence>
<dbReference type="OrthoDB" id="6407410at2759"/>
<feature type="compositionally biased region" description="Polar residues" evidence="6">
    <location>
        <begin position="1"/>
        <end position="17"/>
    </location>
</feature>
<organism evidence="7 8">
    <name type="scientific">Aspergillus heteromorphus CBS 117.55</name>
    <dbReference type="NCBI Taxonomy" id="1448321"/>
    <lineage>
        <taxon>Eukaryota</taxon>
        <taxon>Fungi</taxon>
        <taxon>Dikarya</taxon>
        <taxon>Ascomycota</taxon>
        <taxon>Pezizomycotina</taxon>
        <taxon>Eurotiomycetes</taxon>
        <taxon>Eurotiomycetidae</taxon>
        <taxon>Eurotiales</taxon>
        <taxon>Aspergillaceae</taxon>
        <taxon>Aspergillus</taxon>
        <taxon>Aspergillus subgen. Circumdati</taxon>
    </lineage>
</organism>
<evidence type="ECO:0000313" key="7">
    <source>
        <dbReference type="EMBL" id="PWY64533.1"/>
    </source>
</evidence>
<accession>A0A317UR84</accession>
<evidence type="ECO:0000256" key="3">
    <source>
        <dbReference type="ARBA" id="ARBA00011486"/>
    </source>
</evidence>
<dbReference type="RefSeq" id="XP_025394304.1">
    <property type="nucleotide sequence ID" value="XM_025539767.1"/>
</dbReference>
<dbReference type="SUPFAM" id="SSF55729">
    <property type="entry name" value="Acyl-CoA N-acyltransferases (Nat)"/>
    <property type="match status" value="1"/>
</dbReference>
<dbReference type="GeneID" id="37062004"/>
<gene>
    <name evidence="7" type="ORF">BO70DRAFT_302853</name>
</gene>